<evidence type="ECO:0000313" key="2">
    <source>
        <dbReference type="EMBL" id="KAL0946734.1"/>
    </source>
</evidence>
<sequence length="140" mass="15938">MHHIQPSKVEMRYSSDLGNEVYYLHCRTAIYCEVACLLVILALVHEAQMKVMPLAGIATGCFGMSAIHSVSYGFAYSSRKYPGPTFATHPFTLDDSHHRAFQRLRLCRCLSYEPEPEAIYDEFERIGRTNVDRIDFAGVE</sequence>
<reference evidence="3" key="1">
    <citation type="submission" date="2024-06" db="EMBL/GenBank/DDBJ databases">
        <title>Multi-omics analyses provide insights into the biosynthesis of the anticancer antibiotic pleurotin in Hohenbuehelia grisea.</title>
        <authorList>
            <person name="Weaver J.A."/>
            <person name="Alberti F."/>
        </authorList>
    </citation>
    <scope>NUCLEOTIDE SEQUENCE [LARGE SCALE GENOMIC DNA]</scope>
    <source>
        <strain evidence="3">T-177</strain>
    </source>
</reference>
<accession>A0ABR3IU30</accession>
<keyword evidence="1" id="KW-0812">Transmembrane</keyword>
<evidence type="ECO:0000313" key="3">
    <source>
        <dbReference type="Proteomes" id="UP001556367"/>
    </source>
</evidence>
<proteinExistence type="predicted"/>
<keyword evidence="3" id="KW-1185">Reference proteome</keyword>
<evidence type="ECO:0000256" key="1">
    <source>
        <dbReference type="SAM" id="Phobius"/>
    </source>
</evidence>
<dbReference type="EMBL" id="JASNQZ010000015">
    <property type="protein sequence ID" value="KAL0946734.1"/>
    <property type="molecule type" value="Genomic_DNA"/>
</dbReference>
<organism evidence="2 3">
    <name type="scientific">Hohenbuehelia grisea</name>
    <dbReference type="NCBI Taxonomy" id="104357"/>
    <lineage>
        <taxon>Eukaryota</taxon>
        <taxon>Fungi</taxon>
        <taxon>Dikarya</taxon>
        <taxon>Basidiomycota</taxon>
        <taxon>Agaricomycotina</taxon>
        <taxon>Agaricomycetes</taxon>
        <taxon>Agaricomycetidae</taxon>
        <taxon>Agaricales</taxon>
        <taxon>Pleurotineae</taxon>
        <taxon>Pleurotaceae</taxon>
        <taxon>Hohenbuehelia</taxon>
    </lineage>
</organism>
<comment type="caution">
    <text evidence="2">The sequence shown here is derived from an EMBL/GenBank/DDBJ whole genome shotgun (WGS) entry which is preliminary data.</text>
</comment>
<keyword evidence="1" id="KW-1133">Transmembrane helix</keyword>
<feature type="transmembrane region" description="Helical" evidence="1">
    <location>
        <begin position="21"/>
        <end position="45"/>
    </location>
</feature>
<name>A0ABR3IU30_9AGAR</name>
<feature type="transmembrane region" description="Helical" evidence="1">
    <location>
        <begin position="51"/>
        <end position="75"/>
    </location>
</feature>
<dbReference type="Proteomes" id="UP001556367">
    <property type="component" value="Unassembled WGS sequence"/>
</dbReference>
<gene>
    <name evidence="2" type="ORF">HGRIS_012913</name>
</gene>
<protein>
    <submittedName>
        <fullName evidence="2">Uncharacterized protein</fullName>
    </submittedName>
</protein>
<keyword evidence="1" id="KW-0472">Membrane</keyword>